<evidence type="ECO:0000256" key="1">
    <source>
        <dbReference type="SAM" id="MobiDB-lite"/>
    </source>
</evidence>
<keyword evidence="3" id="KW-1185">Reference proteome</keyword>
<proteinExistence type="predicted"/>
<dbReference type="AlphaFoldDB" id="A0A9N7UPB0"/>
<protein>
    <submittedName>
        <fullName evidence="2">Uncharacterized protein</fullName>
    </submittedName>
</protein>
<feature type="compositionally biased region" description="Basic and acidic residues" evidence="1">
    <location>
        <begin position="99"/>
        <end position="115"/>
    </location>
</feature>
<dbReference type="EMBL" id="CADEAL010001614">
    <property type="protein sequence ID" value="CAB1433979.1"/>
    <property type="molecule type" value="Genomic_DNA"/>
</dbReference>
<gene>
    <name evidence="2" type="ORF">PLEPLA_LOCUS22071</name>
</gene>
<comment type="caution">
    <text evidence="2">The sequence shown here is derived from an EMBL/GenBank/DDBJ whole genome shotgun (WGS) entry which is preliminary data.</text>
</comment>
<accession>A0A9N7UPB0</accession>
<organism evidence="2 3">
    <name type="scientific">Pleuronectes platessa</name>
    <name type="common">European plaice</name>
    <dbReference type="NCBI Taxonomy" id="8262"/>
    <lineage>
        <taxon>Eukaryota</taxon>
        <taxon>Metazoa</taxon>
        <taxon>Chordata</taxon>
        <taxon>Craniata</taxon>
        <taxon>Vertebrata</taxon>
        <taxon>Euteleostomi</taxon>
        <taxon>Actinopterygii</taxon>
        <taxon>Neopterygii</taxon>
        <taxon>Teleostei</taxon>
        <taxon>Neoteleostei</taxon>
        <taxon>Acanthomorphata</taxon>
        <taxon>Carangaria</taxon>
        <taxon>Pleuronectiformes</taxon>
        <taxon>Pleuronectoidei</taxon>
        <taxon>Pleuronectidae</taxon>
        <taxon>Pleuronectes</taxon>
    </lineage>
</organism>
<reference evidence="2" key="1">
    <citation type="submission" date="2020-03" db="EMBL/GenBank/DDBJ databases">
        <authorList>
            <person name="Weist P."/>
        </authorList>
    </citation>
    <scope>NUCLEOTIDE SEQUENCE</scope>
</reference>
<evidence type="ECO:0000313" key="2">
    <source>
        <dbReference type="EMBL" id="CAB1433979.1"/>
    </source>
</evidence>
<dbReference type="Proteomes" id="UP001153269">
    <property type="component" value="Unassembled WGS sequence"/>
</dbReference>
<sequence>MDRGGEKEERNCPQNYCGWQKEANQMALGTAGPLLHAAGEGGREWALTVGRKDGKEEVRAAEERLLGCKGSRLVEIQKHMQSRSRGEEGEGGSLSRTGQEMRDISPDGYAERERG</sequence>
<feature type="region of interest" description="Disordered" evidence="1">
    <location>
        <begin position="78"/>
        <end position="115"/>
    </location>
</feature>
<name>A0A9N7UPB0_PLEPL</name>
<evidence type="ECO:0000313" key="3">
    <source>
        <dbReference type="Proteomes" id="UP001153269"/>
    </source>
</evidence>